<dbReference type="InterPro" id="IPR004843">
    <property type="entry name" value="Calcineurin-like_PHP"/>
</dbReference>
<dbReference type="PANTHER" id="PTHR37844">
    <property type="entry name" value="SER/THR PROTEIN PHOSPHATASE SUPERFAMILY (AFU_ORTHOLOGUE AFUA_1G14840)"/>
    <property type="match status" value="1"/>
</dbReference>
<organism evidence="2 3">
    <name type="scientific">Cohnella yongneupensis</name>
    <dbReference type="NCBI Taxonomy" id="425006"/>
    <lineage>
        <taxon>Bacteria</taxon>
        <taxon>Bacillati</taxon>
        <taxon>Bacillota</taxon>
        <taxon>Bacilli</taxon>
        <taxon>Bacillales</taxon>
        <taxon>Paenibacillaceae</taxon>
        <taxon>Cohnella</taxon>
    </lineage>
</organism>
<feature type="domain" description="Calcineurin-like phosphoesterase" evidence="1">
    <location>
        <begin position="6"/>
        <end position="241"/>
    </location>
</feature>
<dbReference type="EMBL" id="JBHSNC010000010">
    <property type="protein sequence ID" value="MFC5528358.1"/>
    <property type="molecule type" value="Genomic_DNA"/>
</dbReference>
<dbReference type="Pfam" id="PF00149">
    <property type="entry name" value="Metallophos"/>
    <property type="match status" value="1"/>
</dbReference>
<dbReference type="RefSeq" id="WP_378110189.1">
    <property type="nucleotide sequence ID" value="NZ_JBHSNC010000010.1"/>
</dbReference>
<gene>
    <name evidence="2" type="ORF">ACFPQ4_02695</name>
</gene>
<dbReference type="PANTHER" id="PTHR37844:SF2">
    <property type="entry name" value="SER_THR PROTEIN PHOSPHATASE SUPERFAMILY (AFU_ORTHOLOGUE AFUA_1G14840)"/>
    <property type="match status" value="1"/>
</dbReference>
<name>A0ABW0QU61_9BACL</name>
<dbReference type="SUPFAM" id="SSF56300">
    <property type="entry name" value="Metallo-dependent phosphatases"/>
    <property type="match status" value="1"/>
</dbReference>
<reference evidence="3" key="1">
    <citation type="journal article" date="2019" name="Int. J. Syst. Evol. Microbiol.">
        <title>The Global Catalogue of Microorganisms (GCM) 10K type strain sequencing project: providing services to taxonomists for standard genome sequencing and annotation.</title>
        <authorList>
            <consortium name="The Broad Institute Genomics Platform"/>
            <consortium name="The Broad Institute Genome Sequencing Center for Infectious Disease"/>
            <person name="Wu L."/>
            <person name="Ma J."/>
        </authorList>
    </citation>
    <scope>NUCLEOTIDE SEQUENCE [LARGE SCALE GENOMIC DNA]</scope>
    <source>
        <strain evidence="3">CGMCC 1.18578</strain>
    </source>
</reference>
<sequence length="274" mass="31661">MAASSFDLISDLHIDHWFNQYNHAQQISIDVFVDALVPANPSEVLIIAGDLGHHNHQNELLLRSFKRYYKYILLVFGNHDLYLVDVSEKWHYEDSMTRLKSIQHMVERIEGVTCIDGSVVTIDGIKYGGAGMWHDFSYGVSSLGFSESRLYAVWQQYMNDANLIFPTFTRERLKGFFEWERWKLEEVFNECQVIVTHVGPDASSMPTKYKDSPVSTFFYFDGSHLLERANGKVWCYGHSHDHVDYVHSSGCRLINNALGYPRERTGAKIRTIHL</sequence>
<comment type="caution">
    <text evidence="2">The sequence shown here is derived from an EMBL/GenBank/DDBJ whole genome shotgun (WGS) entry which is preliminary data.</text>
</comment>
<dbReference type="Gene3D" id="3.60.21.10">
    <property type="match status" value="1"/>
</dbReference>
<dbReference type="Proteomes" id="UP001596108">
    <property type="component" value="Unassembled WGS sequence"/>
</dbReference>
<dbReference type="InterPro" id="IPR029052">
    <property type="entry name" value="Metallo-depent_PP-like"/>
</dbReference>
<proteinExistence type="predicted"/>
<keyword evidence="3" id="KW-1185">Reference proteome</keyword>
<accession>A0ABW0QU61</accession>
<protein>
    <submittedName>
        <fullName evidence="2">Metallophosphoesterase</fullName>
    </submittedName>
</protein>
<evidence type="ECO:0000259" key="1">
    <source>
        <dbReference type="Pfam" id="PF00149"/>
    </source>
</evidence>
<evidence type="ECO:0000313" key="2">
    <source>
        <dbReference type="EMBL" id="MFC5528358.1"/>
    </source>
</evidence>
<evidence type="ECO:0000313" key="3">
    <source>
        <dbReference type="Proteomes" id="UP001596108"/>
    </source>
</evidence>